<name>A0A0L9TH13_PHAAN</name>
<sequence>MASSSAQRKRVKTIGQKNMRRPSELDGWISDDEVPSKFPDCWKMRTVFVISWILLPRGVNHAQATTKDLLLLKALKENIQVDWPAAISDNMLKVTRLESAKLSYCVFISKILVHFGVNCVDESSVCYSRTSLVNKVALHMMDLQHTSEGWQFKSEVAEDEDDVEQPSILYRARSEFERKIMREIKAPKVMCQATRDDVLEIKEHLKLNSLDEDDNEDESGEEGTTPDESTRMNVEESEEEDIAEESNNNMLLKTYLKKNKMKV</sequence>
<organism evidence="2 3">
    <name type="scientific">Phaseolus angularis</name>
    <name type="common">Azuki bean</name>
    <name type="synonym">Vigna angularis</name>
    <dbReference type="NCBI Taxonomy" id="3914"/>
    <lineage>
        <taxon>Eukaryota</taxon>
        <taxon>Viridiplantae</taxon>
        <taxon>Streptophyta</taxon>
        <taxon>Embryophyta</taxon>
        <taxon>Tracheophyta</taxon>
        <taxon>Spermatophyta</taxon>
        <taxon>Magnoliopsida</taxon>
        <taxon>eudicotyledons</taxon>
        <taxon>Gunneridae</taxon>
        <taxon>Pentapetalae</taxon>
        <taxon>rosids</taxon>
        <taxon>fabids</taxon>
        <taxon>Fabales</taxon>
        <taxon>Fabaceae</taxon>
        <taxon>Papilionoideae</taxon>
        <taxon>50 kb inversion clade</taxon>
        <taxon>NPAAA clade</taxon>
        <taxon>indigoferoid/millettioid clade</taxon>
        <taxon>Phaseoleae</taxon>
        <taxon>Vigna</taxon>
    </lineage>
</organism>
<reference evidence="3" key="1">
    <citation type="journal article" date="2015" name="Proc. Natl. Acad. Sci. U.S.A.">
        <title>Genome sequencing of adzuki bean (Vigna angularis) provides insight into high starch and low fat accumulation and domestication.</title>
        <authorList>
            <person name="Yang K."/>
            <person name="Tian Z."/>
            <person name="Chen C."/>
            <person name="Luo L."/>
            <person name="Zhao B."/>
            <person name="Wang Z."/>
            <person name="Yu L."/>
            <person name="Li Y."/>
            <person name="Sun Y."/>
            <person name="Li W."/>
            <person name="Chen Y."/>
            <person name="Li Y."/>
            <person name="Zhang Y."/>
            <person name="Ai D."/>
            <person name="Zhao J."/>
            <person name="Shang C."/>
            <person name="Ma Y."/>
            <person name="Wu B."/>
            <person name="Wang M."/>
            <person name="Gao L."/>
            <person name="Sun D."/>
            <person name="Zhang P."/>
            <person name="Guo F."/>
            <person name="Wang W."/>
            <person name="Li Y."/>
            <person name="Wang J."/>
            <person name="Varshney R.K."/>
            <person name="Wang J."/>
            <person name="Ling H.Q."/>
            <person name="Wan P."/>
        </authorList>
    </citation>
    <scope>NUCLEOTIDE SEQUENCE</scope>
    <source>
        <strain evidence="3">cv. Jingnong 6</strain>
    </source>
</reference>
<protein>
    <submittedName>
        <fullName evidence="2">Uncharacterized protein</fullName>
    </submittedName>
</protein>
<dbReference type="AlphaFoldDB" id="A0A0L9TH13"/>
<dbReference type="Gramene" id="KOM29722">
    <property type="protein sequence ID" value="KOM29722"/>
    <property type="gene ID" value="LR48_Vigan748s000200"/>
</dbReference>
<accession>A0A0L9TH13</accession>
<feature type="region of interest" description="Disordered" evidence="1">
    <location>
        <begin position="207"/>
        <end position="248"/>
    </location>
</feature>
<dbReference type="EMBL" id="KQ258521">
    <property type="protein sequence ID" value="KOM29722.1"/>
    <property type="molecule type" value="Genomic_DNA"/>
</dbReference>
<gene>
    <name evidence="2" type="ORF">LR48_Vigan748s000200</name>
</gene>
<proteinExistence type="predicted"/>
<evidence type="ECO:0000313" key="3">
    <source>
        <dbReference type="Proteomes" id="UP000053144"/>
    </source>
</evidence>
<feature type="compositionally biased region" description="Acidic residues" evidence="1">
    <location>
        <begin position="235"/>
        <end position="244"/>
    </location>
</feature>
<evidence type="ECO:0000256" key="1">
    <source>
        <dbReference type="SAM" id="MobiDB-lite"/>
    </source>
</evidence>
<evidence type="ECO:0000313" key="2">
    <source>
        <dbReference type="EMBL" id="KOM29722.1"/>
    </source>
</evidence>
<dbReference type="Proteomes" id="UP000053144">
    <property type="component" value="Unassembled WGS sequence"/>
</dbReference>
<feature type="compositionally biased region" description="Acidic residues" evidence="1">
    <location>
        <begin position="210"/>
        <end position="225"/>
    </location>
</feature>